<evidence type="ECO:0000313" key="1">
    <source>
        <dbReference type="EMBL" id="AEF53222.1"/>
    </source>
</evidence>
<dbReference type="STRING" id="491952.Mar181_0154"/>
<accession>F6CWG7</accession>
<dbReference type="EMBL" id="CP002771">
    <property type="protein sequence ID" value="AEF53222.1"/>
    <property type="molecule type" value="Genomic_DNA"/>
</dbReference>
<reference evidence="1 2" key="1">
    <citation type="journal article" date="2012" name="Stand. Genomic Sci.">
        <title>Complete genome sequence of Marinomonas posidonica type strain (IVIA-Po-181(T)).</title>
        <authorList>
            <person name="Lucas-Elio P."/>
            <person name="Goodwin L."/>
            <person name="Woyke T."/>
            <person name="Pitluck S."/>
            <person name="Nolan M."/>
            <person name="Kyrpides N.C."/>
            <person name="Detter J.C."/>
            <person name="Copeland A."/>
            <person name="Lu M."/>
            <person name="Bruce D."/>
            <person name="Detter C."/>
            <person name="Tapia R."/>
            <person name="Han S."/>
            <person name="Land M.L."/>
            <person name="Ivanova N."/>
            <person name="Mikhailova N."/>
            <person name="Johnston A.W."/>
            <person name="Sanchez-Amat A."/>
        </authorList>
    </citation>
    <scope>NUCLEOTIDE SEQUENCE [LARGE SCALE GENOMIC DNA]</scope>
    <source>
        <strain evidence="2">CECT 7376 / NCIMB 14433 / IVIA-Po-181</strain>
    </source>
</reference>
<dbReference type="HOGENOM" id="CLU_849417_0_0_6"/>
<evidence type="ECO:0000313" key="2">
    <source>
        <dbReference type="Proteomes" id="UP000009230"/>
    </source>
</evidence>
<protein>
    <submittedName>
        <fullName evidence="1">Uncharacterized protein</fullName>
    </submittedName>
</protein>
<proteinExistence type="predicted"/>
<dbReference type="AlphaFoldDB" id="F6CWG7"/>
<gene>
    <name evidence="1" type="ordered locus">Mar181_0154</name>
</gene>
<dbReference type="RefSeq" id="WP_013794699.1">
    <property type="nucleotide sequence ID" value="NC_015559.1"/>
</dbReference>
<dbReference type="Proteomes" id="UP000009230">
    <property type="component" value="Chromosome"/>
</dbReference>
<sequence>MIFNIKNNAFNDENKHSLNYMALASLRGRAFIDFNDEDSTVQDWIDKNDPELWTLIKEYTTTCKSNFKIEHQFEVVNNKEKDNWNLQYPIIKIEEAIKIIDKPYEIWLENGIDDRDFLLLLMAEEIKKYFLDKSDKNQIIFVGKGGLGEIKKHIVSSKDKNHIKNKVFVIFDSDKNKKDNISRQAKEVIEVCSENCLKHHCWNRRAIENYLPIEHLKNKLNKNDRDQKKYSAFLSMNQEQKYYYHMKRGLKDTSCKNSGLYDNIEEMIRENELYSGFGKGIFSKFIRLTNENKNEDEIIRRLIEKKDSSLEIKNLIDNLLNFTRLPS</sequence>
<keyword evidence="2" id="KW-1185">Reference proteome</keyword>
<dbReference type="KEGG" id="mpc:Mar181_0154"/>
<dbReference type="OrthoDB" id="7068622at2"/>
<name>F6CWG7_MARPP</name>
<organism evidence="1 2">
    <name type="scientific">Marinomonas posidonica (strain CECT 7376 / NCIMB 14433 / IVIA-Po-181)</name>
    <dbReference type="NCBI Taxonomy" id="491952"/>
    <lineage>
        <taxon>Bacteria</taxon>
        <taxon>Pseudomonadati</taxon>
        <taxon>Pseudomonadota</taxon>
        <taxon>Gammaproteobacteria</taxon>
        <taxon>Oceanospirillales</taxon>
        <taxon>Oceanospirillaceae</taxon>
        <taxon>Marinomonas</taxon>
    </lineage>
</organism>
<dbReference type="eggNOG" id="ENOG5033GRZ">
    <property type="taxonomic scope" value="Bacteria"/>
</dbReference>